<keyword evidence="3" id="KW-1185">Reference proteome</keyword>
<sequence length="201" mass="22537">MNKTVKGYRFFNKTGSVVSEVGIDHFGSGLLYVTIQREKVEAYSCEYWRGNGGGVPSQQSNTITLQVQEAPEKPSLTLNHTLPQYRWGDYVSLVCSAPPEAKQIMEFQYFGDRQTLQALKPSDNTDVYNLSILEPKDTGSFSCAYIQLLSNRNVRSKKSNPVIINLTSARWGRILATGGAFFTINGLIFLSTHYYFLPKVS</sequence>
<reference evidence="4" key="1">
    <citation type="submission" date="2025-08" db="UniProtKB">
        <authorList>
            <consortium name="RefSeq"/>
        </authorList>
    </citation>
    <scope>IDENTIFICATION</scope>
</reference>
<feature type="domain" description="Ig-like" evidence="2">
    <location>
        <begin position="74"/>
        <end position="143"/>
    </location>
</feature>
<keyword evidence="1" id="KW-0472">Membrane</keyword>
<dbReference type="InterPro" id="IPR036179">
    <property type="entry name" value="Ig-like_dom_sf"/>
</dbReference>
<dbReference type="Proteomes" id="UP000694871">
    <property type="component" value="Unplaced"/>
</dbReference>
<dbReference type="Pfam" id="PF13895">
    <property type="entry name" value="Ig_2"/>
    <property type="match status" value="1"/>
</dbReference>
<dbReference type="InterPro" id="IPR007110">
    <property type="entry name" value="Ig-like_dom"/>
</dbReference>
<evidence type="ECO:0000259" key="2">
    <source>
        <dbReference type="PROSITE" id="PS50835"/>
    </source>
</evidence>
<keyword evidence="1" id="KW-0812">Transmembrane</keyword>
<proteinExistence type="predicted"/>
<dbReference type="SUPFAM" id="SSF48726">
    <property type="entry name" value="Immunoglobulin"/>
    <property type="match status" value="1"/>
</dbReference>
<evidence type="ECO:0000313" key="3">
    <source>
        <dbReference type="Proteomes" id="UP000694871"/>
    </source>
</evidence>
<dbReference type="GeneID" id="107107548"/>
<dbReference type="InterPro" id="IPR013783">
    <property type="entry name" value="Ig-like_fold"/>
</dbReference>
<dbReference type="PROSITE" id="PS50835">
    <property type="entry name" value="IG_LIKE"/>
    <property type="match status" value="1"/>
</dbReference>
<keyword evidence="1" id="KW-1133">Transmembrane helix</keyword>
<accession>A0ABM1JPF6</accession>
<dbReference type="Gene3D" id="2.60.40.10">
    <property type="entry name" value="Immunoglobulins"/>
    <property type="match status" value="1"/>
</dbReference>
<dbReference type="RefSeq" id="XP_015263343.1">
    <property type="nucleotide sequence ID" value="XM_015407857.1"/>
</dbReference>
<evidence type="ECO:0000256" key="1">
    <source>
        <dbReference type="SAM" id="Phobius"/>
    </source>
</evidence>
<feature type="transmembrane region" description="Helical" evidence="1">
    <location>
        <begin position="174"/>
        <end position="196"/>
    </location>
</feature>
<evidence type="ECO:0000313" key="4">
    <source>
        <dbReference type="RefSeq" id="XP_015263343.1"/>
    </source>
</evidence>
<protein>
    <submittedName>
        <fullName evidence="4">Uncharacterized protein LOC107107548</fullName>
    </submittedName>
</protein>
<organism evidence="3 4">
    <name type="scientific">Gekko japonicus</name>
    <name type="common">Schlegel's Japanese gecko</name>
    <dbReference type="NCBI Taxonomy" id="146911"/>
    <lineage>
        <taxon>Eukaryota</taxon>
        <taxon>Metazoa</taxon>
        <taxon>Chordata</taxon>
        <taxon>Craniata</taxon>
        <taxon>Vertebrata</taxon>
        <taxon>Euteleostomi</taxon>
        <taxon>Lepidosauria</taxon>
        <taxon>Squamata</taxon>
        <taxon>Bifurcata</taxon>
        <taxon>Gekkota</taxon>
        <taxon>Gekkonidae</taxon>
        <taxon>Gekkoninae</taxon>
        <taxon>Gekko</taxon>
    </lineage>
</organism>
<name>A0ABM1JPF6_GEKJA</name>
<gene>
    <name evidence="4" type="primary">LOC107107548</name>
</gene>